<name>A0A3L6R6S4_PANMI</name>
<evidence type="ECO:0000256" key="2">
    <source>
        <dbReference type="ARBA" id="ARBA00023026"/>
    </source>
</evidence>
<dbReference type="PANTHER" id="PTHR34997">
    <property type="entry name" value="AM15"/>
    <property type="match status" value="1"/>
</dbReference>
<dbReference type="GO" id="GO:0008061">
    <property type="term" value="F:chitin binding"/>
    <property type="evidence" value="ECO:0007669"/>
    <property type="project" value="UniProtKB-KW"/>
</dbReference>
<organism evidence="5 6">
    <name type="scientific">Panicum miliaceum</name>
    <name type="common">Proso millet</name>
    <name type="synonym">Broomcorn millet</name>
    <dbReference type="NCBI Taxonomy" id="4540"/>
    <lineage>
        <taxon>Eukaryota</taxon>
        <taxon>Viridiplantae</taxon>
        <taxon>Streptophyta</taxon>
        <taxon>Embryophyta</taxon>
        <taxon>Tracheophyta</taxon>
        <taxon>Spermatophyta</taxon>
        <taxon>Magnoliopsida</taxon>
        <taxon>Liliopsida</taxon>
        <taxon>Poales</taxon>
        <taxon>Poaceae</taxon>
        <taxon>PACMAD clade</taxon>
        <taxon>Panicoideae</taxon>
        <taxon>Panicodae</taxon>
        <taxon>Paniceae</taxon>
        <taxon>Panicinae</taxon>
        <taxon>Panicum</taxon>
        <taxon>Panicum sect. Panicum</taxon>
    </lineage>
</organism>
<dbReference type="InterPro" id="IPR018392">
    <property type="entry name" value="LysM"/>
</dbReference>
<dbReference type="EMBL" id="PQIB02000009">
    <property type="protein sequence ID" value="RLM98111.1"/>
    <property type="molecule type" value="Genomic_DNA"/>
</dbReference>
<protein>
    <recommendedName>
        <fullName evidence="4">LysM domain-containing protein</fullName>
    </recommendedName>
</protein>
<dbReference type="OrthoDB" id="1921017at2759"/>
<keyword evidence="1" id="KW-0147">Chitin-binding</keyword>
<evidence type="ECO:0000256" key="1">
    <source>
        <dbReference type="ARBA" id="ARBA00022669"/>
    </source>
</evidence>
<sequence length="109" mass="10578">MATTRADHRAVVAAVLLVVAAALGAGSAAQPAAAAGVGAGTGGAARVPLPLAVRVHCTGLHVVRPGETCASVARAAGLTVGQFTLLNPNVTCAAMFHGQWVCVRGSAVG</sequence>
<evidence type="ECO:0000313" key="6">
    <source>
        <dbReference type="Proteomes" id="UP000275267"/>
    </source>
</evidence>
<dbReference type="SMART" id="SM00257">
    <property type="entry name" value="LysM"/>
    <property type="match status" value="1"/>
</dbReference>
<dbReference type="PROSITE" id="PS51782">
    <property type="entry name" value="LYSM"/>
    <property type="match status" value="1"/>
</dbReference>
<comment type="caution">
    <text evidence="5">The sequence shown here is derived from an EMBL/GenBank/DDBJ whole genome shotgun (WGS) entry which is preliminary data.</text>
</comment>
<dbReference type="CDD" id="cd00118">
    <property type="entry name" value="LysM"/>
    <property type="match status" value="1"/>
</dbReference>
<dbReference type="PANTHER" id="PTHR34997:SF1">
    <property type="entry name" value="PEPTIDOGLYCAN-BINDING LYSIN DOMAIN"/>
    <property type="match status" value="1"/>
</dbReference>
<feature type="chain" id="PRO_5018202451" description="LysM domain-containing protein" evidence="3">
    <location>
        <begin position="29"/>
        <end position="109"/>
    </location>
</feature>
<reference evidence="6" key="1">
    <citation type="journal article" date="2019" name="Nat. Commun.">
        <title>The genome of broomcorn millet.</title>
        <authorList>
            <person name="Zou C."/>
            <person name="Miki D."/>
            <person name="Li D."/>
            <person name="Tang Q."/>
            <person name="Xiao L."/>
            <person name="Rajput S."/>
            <person name="Deng P."/>
            <person name="Jia W."/>
            <person name="Huang R."/>
            <person name="Zhang M."/>
            <person name="Sun Y."/>
            <person name="Hu J."/>
            <person name="Fu X."/>
            <person name="Schnable P.S."/>
            <person name="Li F."/>
            <person name="Zhang H."/>
            <person name="Feng B."/>
            <person name="Zhu X."/>
            <person name="Liu R."/>
            <person name="Schnable J.C."/>
            <person name="Zhu J.-K."/>
            <person name="Zhang H."/>
        </authorList>
    </citation>
    <scope>NUCLEOTIDE SEQUENCE [LARGE SCALE GENOMIC DNA]</scope>
</reference>
<keyword evidence="6" id="KW-1185">Reference proteome</keyword>
<dbReference type="InterPro" id="IPR052210">
    <property type="entry name" value="LysM1-like"/>
</dbReference>
<dbReference type="Gene3D" id="3.10.350.10">
    <property type="entry name" value="LysM domain"/>
    <property type="match status" value="1"/>
</dbReference>
<feature type="signal peptide" evidence="3">
    <location>
        <begin position="1"/>
        <end position="28"/>
    </location>
</feature>
<evidence type="ECO:0000313" key="5">
    <source>
        <dbReference type="EMBL" id="RLM98111.1"/>
    </source>
</evidence>
<proteinExistence type="predicted"/>
<dbReference type="Pfam" id="PF01476">
    <property type="entry name" value="LysM"/>
    <property type="match status" value="1"/>
</dbReference>
<dbReference type="Proteomes" id="UP000275267">
    <property type="component" value="Unassembled WGS sequence"/>
</dbReference>
<keyword evidence="2" id="KW-0843">Virulence</keyword>
<evidence type="ECO:0000259" key="4">
    <source>
        <dbReference type="PROSITE" id="PS51782"/>
    </source>
</evidence>
<dbReference type="InterPro" id="IPR036779">
    <property type="entry name" value="LysM_dom_sf"/>
</dbReference>
<dbReference type="AlphaFoldDB" id="A0A3L6R6S4"/>
<keyword evidence="3" id="KW-0732">Signal</keyword>
<feature type="domain" description="LysM" evidence="4">
    <location>
        <begin position="59"/>
        <end position="103"/>
    </location>
</feature>
<dbReference type="SUPFAM" id="SSF54106">
    <property type="entry name" value="LysM domain"/>
    <property type="match status" value="1"/>
</dbReference>
<evidence type="ECO:0000256" key="3">
    <source>
        <dbReference type="SAM" id="SignalP"/>
    </source>
</evidence>
<gene>
    <name evidence="5" type="ORF">C2845_PM06G17190</name>
</gene>
<accession>A0A3L6R6S4</accession>